<feature type="domain" description="Aminoacyl-transfer RNA synthetases class-II family profile" evidence="9">
    <location>
        <begin position="113"/>
        <end position="335"/>
    </location>
</feature>
<sequence length="337" mass="38920">MANSISRQHEYQSKLNFKETHIAIKSCKDYFESSLSESLNLLKVSAPIILKGGKGLNDNLNGVERTVSFDAIDLNKEKIEIVQSLAKWKRVALSEYGFKNGEGLYTDMHAIRRDESLDCLHSIYVDQWDWEKVISLEKRNISTLKEEVQKIYNVLRKTEKHVHQLYPALKPMLPEKIFFIRSDELEYLYPDKDPKERENIIAKKYGAVFIMQIGGPMPSGKSHDRRSPDYDDWTLNGDIILWYPLLNRALELSSMGIRVDRKALLKQLRISKDEHRKTLDYHQAILNGNLPHTIGGGIGQSRLCMFLLKKAHIGEVQASVWNETIIKECKKRNIPLL</sequence>
<evidence type="ECO:0000256" key="4">
    <source>
        <dbReference type="ARBA" id="ARBA00022741"/>
    </source>
</evidence>
<dbReference type="PROSITE" id="PS50862">
    <property type="entry name" value="AA_TRNA_LIGASE_II"/>
    <property type="match status" value="1"/>
</dbReference>
<dbReference type="UniPathway" id="UPA00134">
    <property type="reaction ID" value="UER00194"/>
</dbReference>
<evidence type="ECO:0000256" key="7">
    <source>
        <dbReference type="HAMAP-Rule" id="MF_00555"/>
    </source>
</evidence>
<dbReference type="EMBL" id="QGTW01000014">
    <property type="protein sequence ID" value="PWW20763.1"/>
    <property type="molecule type" value="Genomic_DNA"/>
</dbReference>
<evidence type="ECO:0000256" key="8">
    <source>
        <dbReference type="NCBIfam" id="TIGR00669"/>
    </source>
</evidence>
<keyword evidence="2 7" id="KW-0436">Ligase</keyword>
<comment type="similarity">
    <text evidence="7">Belongs to the class-II aminoacyl-tRNA synthetase family. AsnA subfamily.</text>
</comment>
<comment type="subcellular location">
    <subcellularLocation>
        <location evidence="7">Cytoplasm</location>
    </subcellularLocation>
</comment>
<evidence type="ECO:0000256" key="2">
    <source>
        <dbReference type="ARBA" id="ARBA00022598"/>
    </source>
</evidence>
<evidence type="ECO:0000259" key="9">
    <source>
        <dbReference type="PROSITE" id="PS50862"/>
    </source>
</evidence>
<dbReference type="GO" id="GO:0005829">
    <property type="term" value="C:cytosol"/>
    <property type="evidence" value="ECO:0007669"/>
    <property type="project" value="TreeGrafter"/>
</dbReference>
<proteinExistence type="inferred from homology"/>
<dbReference type="Gene3D" id="3.30.930.10">
    <property type="entry name" value="Bira Bifunctional Protein, Domain 2"/>
    <property type="match status" value="1"/>
</dbReference>
<dbReference type="InterPro" id="IPR006195">
    <property type="entry name" value="aa-tRNA-synth_II"/>
</dbReference>
<dbReference type="AlphaFoldDB" id="A0A2V2ZLL7"/>
<dbReference type="HAMAP" id="MF_00555">
    <property type="entry name" value="AsnA"/>
    <property type="match status" value="1"/>
</dbReference>
<evidence type="ECO:0000256" key="6">
    <source>
        <dbReference type="ARBA" id="ARBA00022888"/>
    </source>
</evidence>
<keyword evidence="1 7" id="KW-0963">Cytoplasm</keyword>
<dbReference type="GO" id="GO:0070981">
    <property type="term" value="P:L-asparagine biosynthetic process"/>
    <property type="evidence" value="ECO:0007669"/>
    <property type="project" value="UniProtKB-UniRule"/>
</dbReference>
<dbReference type="Pfam" id="PF03590">
    <property type="entry name" value="AsnA"/>
    <property type="match status" value="1"/>
</dbReference>
<keyword evidence="5 7" id="KW-0067">ATP-binding</keyword>
<comment type="pathway">
    <text evidence="7">Amino-acid biosynthesis; L-asparagine biosynthesis; L-asparagine from L-aspartate (ammonia route): step 1/1.</text>
</comment>
<name>A0A2V2ZLL7_9BACI</name>
<evidence type="ECO:0000256" key="1">
    <source>
        <dbReference type="ARBA" id="ARBA00022490"/>
    </source>
</evidence>
<dbReference type="Proteomes" id="UP000247150">
    <property type="component" value="Unassembled WGS sequence"/>
</dbReference>
<dbReference type="GO" id="GO:0005524">
    <property type="term" value="F:ATP binding"/>
    <property type="evidence" value="ECO:0007669"/>
    <property type="project" value="UniProtKB-UniRule"/>
</dbReference>
<dbReference type="InterPro" id="IPR045864">
    <property type="entry name" value="aa-tRNA-synth_II/BPL/LPL"/>
</dbReference>
<dbReference type="PANTHER" id="PTHR30073">
    <property type="entry name" value="ASPARTATE--AMMONIA LIGASE"/>
    <property type="match status" value="1"/>
</dbReference>
<dbReference type="PIRSF" id="PIRSF001555">
    <property type="entry name" value="Asp_ammon_ligase"/>
    <property type="match status" value="1"/>
</dbReference>
<dbReference type="RefSeq" id="WP_110066825.1">
    <property type="nucleotide sequence ID" value="NZ_QGTW01000014.1"/>
</dbReference>
<evidence type="ECO:0000256" key="3">
    <source>
        <dbReference type="ARBA" id="ARBA00022605"/>
    </source>
</evidence>
<keyword evidence="3 7" id="KW-0028">Amino-acid biosynthesis</keyword>
<reference evidence="10 11" key="1">
    <citation type="submission" date="2018-05" db="EMBL/GenBank/DDBJ databases">
        <title>Freshwater and sediment microbial communities from various areas in North America, analyzing microbe dynamics in response to fracking.</title>
        <authorList>
            <person name="Lamendella R."/>
        </authorList>
    </citation>
    <scope>NUCLEOTIDE SEQUENCE [LARGE SCALE GENOMIC DNA]</scope>
    <source>
        <strain evidence="10 11">15_TX</strain>
    </source>
</reference>
<accession>A0A2V2ZLL7</accession>
<organism evidence="10 11">
    <name type="scientific">Cytobacillus oceanisediminis</name>
    <dbReference type="NCBI Taxonomy" id="665099"/>
    <lineage>
        <taxon>Bacteria</taxon>
        <taxon>Bacillati</taxon>
        <taxon>Bacillota</taxon>
        <taxon>Bacilli</taxon>
        <taxon>Bacillales</taxon>
        <taxon>Bacillaceae</taxon>
        <taxon>Cytobacillus</taxon>
    </lineage>
</organism>
<dbReference type="GO" id="GO:0016740">
    <property type="term" value="F:transferase activity"/>
    <property type="evidence" value="ECO:0007669"/>
    <property type="project" value="UniProtKB-ARBA"/>
</dbReference>
<dbReference type="SUPFAM" id="SSF55681">
    <property type="entry name" value="Class II aaRS and biotin synthetases"/>
    <property type="match status" value="1"/>
</dbReference>
<dbReference type="PANTHER" id="PTHR30073:SF5">
    <property type="entry name" value="ASPARTATE--AMMONIA LIGASE"/>
    <property type="match status" value="1"/>
</dbReference>
<evidence type="ECO:0000313" key="11">
    <source>
        <dbReference type="Proteomes" id="UP000247150"/>
    </source>
</evidence>
<dbReference type="InterPro" id="IPR004618">
    <property type="entry name" value="AsnA"/>
</dbReference>
<dbReference type="GO" id="GO:0140096">
    <property type="term" value="F:catalytic activity, acting on a protein"/>
    <property type="evidence" value="ECO:0007669"/>
    <property type="project" value="UniProtKB-ARBA"/>
</dbReference>
<dbReference type="OrthoDB" id="9766088at2"/>
<dbReference type="NCBIfam" id="TIGR00669">
    <property type="entry name" value="asnA"/>
    <property type="match status" value="1"/>
</dbReference>
<comment type="caution">
    <text evidence="10">The sequence shown here is derived from an EMBL/GenBank/DDBJ whole genome shotgun (WGS) entry which is preliminary data.</text>
</comment>
<gene>
    <name evidence="7" type="primary">asnA</name>
    <name evidence="10" type="ORF">DFO73_11456</name>
</gene>
<keyword evidence="6 7" id="KW-0061">Asparagine biosynthesis</keyword>
<keyword evidence="4 7" id="KW-0547">Nucleotide-binding</keyword>
<evidence type="ECO:0000256" key="5">
    <source>
        <dbReference type="ARBA" id="ARBA00022840"/>
    </source>
</evidence>
<dbReference type="GO" id="GO:0004071">
    <property type="term" value="F:aspartate-ammonia ligase activity"/>
    <property type="evidence" value="ECO:0007669"/>
    <property type="project" value="UniProtKB-UniRule"/>
</dbReference>
<comment type="catalytic activity">
    <reaction evidence="7">
        <text>L-aspartate + NH4(+) + ATP = L-asparagine + AMP + diphosphate + H(+)</text>
        <dbReference type="Rhea" id="RHEA:11372"/>
        <dbReference type="ChEBI" id="CHEBI:15378"/>
        <dbReference type="ChEBI" id="CHEBI:28938"/>
        <dbReference type="ChEBI" id="CHEBI:29991"/>
        <dbReference type="ChEBI" id="CHEBI:30616"/>
        <dbReference type="ChEBI" id="CHEBI:33019"/>
        <dbReference type="ChEBI" id="CHEBI:58048"/>
        <dbReference type="ChEBI" id="CHEBI:456215"/>
        <dbReference type="EC" id="6.3.1.1"/>
    </reaction>
</comment>
<evidence type="ECO:0000313" key="10">
    <source>
        <dbReference type="EMBL" id="PWW20763.1"/>
    </source>
</evidence>
<dbReference type="EC" id="6.3.1.1" evidence="7 8"/>
<protein>
    <recommendedName>
        <fullName evidence="7 8">Aspartate--ammonia ligase</fullName>
        <ecNumber evidence="7 8">6.3.1.1</ecNumber>
    </recommendedName>
    <alternativeName>
        <fullName evidence="7">Asparagine synthetase A</fullName>
    </alternativeName>
</protein>